<dbReference type="PROSITE" id="PS51819">
    <property type="entry name" value="VOC"/>
    <property type="match status" value="1"/>
</dbReference>
<dbReference type="CDD" id="cd07262">
    <property type="entry name" value="VOC_like"/>
    <property type="match status" value="1"/>
</dbReference>
<dbReference type="PANTHER" id="PTHR35006:SF2">
    <property type="entry name" value="GLYOXALASE FAMILY PROTEIN (AFU_ORTHOLOGUE AFUA_5G14830)"/>
    <property type="match status" value="1"/>
</dbReference>
<comment type="caution">
    <text evidence="2">The sequence shown here is derived from an EMBL/GenBank/DDBJ whole genome shotgun (WGS) entry which is preliminary data.</text>
</comment>
<evidence type="ECO:0000313" key="3">
    <source>
        <dbReference type="Proteomes" id="UP001140293"/>
    </source>
</evidence>
<dbReference type="Gene3D" id="3.10.180.10">
    <property type="entry name" value="2,3-Dihydroxybiphenyl 1,2-Dioxygenase, domain 1"/>
    <property type="match status" value="1"/>
</dbReference>
<reference evidence="2" key="1">
    <citation type="submission" date="2020-07" db="EMBL/GenBank/DDBJ databases">
        <authorList>
            <person name="Pettersson B.M.F."/>
            <person name="Behra P.R.K."/>
            <person name="Ramesh M."/>
            <person name="Das S."/>
            <person name="Dasgupta S."/>
            <person name="Kirsebom L.A."/>
        </authorList>
    </citation>
    <scope>NUCLEOTIDE SEQUENCE</scope>
    <source>
        <strain evidence="2">DSM 44615</strain>
    </source>
</reference>
<protein>
    <submittedName>
        <fullName evidence="2">VOC family protein</fullName>
    </submittedName>
</protein>
<keyword evidence="3" id="KW-1185">Reference proteome</keyword>
<dbReference type="SUPFAM" id="SSF54593">
    <property type="entry name" value="Glyoxalase/Bleomycin resistance protein/Dihydroxybiphenyl dioxygenase"/>
    <property type="match status" value="1"/>
</dbReference>
<dbReference type="InterPro" id="IPR029068">
    <property type="entry name" value="Glyas_Bleomycin-R_OHBP_Dase"/>
</dbReference>
<organism evidence="2 3">
    <name type="scientific">[Mycobacterium] manitobense</name>
    <dbReference type="NCBI Taxonomy" id="190147"/>
    <lineage>
        <taxon>Bacteria</taxon>
        <taxon>Bacillati</taxon>
        <taxon>Actinomycetota</taxon>
        <taxon>Actinomycetes</taxon>
        <taxon>Mycobacteriales</taxon>
        <taxon>Mycobacteriaceae</taxon>
        <taxon>Mycolicibacterium</taxon>
    </lineage>
</organism>
<dbReference type="EMBL" id="JACKSJ010000024">
    <property type="protein sequence ID" value="MCV7168996.1"/>
    <property type="molecule type" value="Genomic_DNA"/>
</dbReference>
<sequence length="145" mass="15656">MPDFTGSLIDHLNIAVPDLPRSLAFYEPVLAVLGIVKLLEVPADPAAGQLEMHGFGRHPKPFFWLVADGTVGSNMHLAFTADDRATVRAFHDAALAAGGRSLLEPGQRPEYHADYYGAFVLDPDGVNVEAVCHQPERLSSTAPRP</sequence>
<accession>A0A9X2YKT4</accession>
<evidence type="ECO:0000313" key="2">
    <source>
        <dbReference type="EMBL" id="MCV7168996.1"/>
    </source>
</evidence>
<proteinExistence type="predicted"/>
<name>A0A9X2YKT4_9MYCO</name>
<reference evidence="2" key="2">
    <citation type="journal article" date="2022" name="BMC Genomics">
        <title>Comparative genome analysis of mycobacteria focusing on tRNA and non-coding RNA.</title>
        <authorList>
            <person name="Behra P.R.K."/>
            <person name="Pettersson B.M.F."/>
            <person name="Ramesh M."/>
            <person name="Das S."/>
            <person name="Dasgupta S."/>
            <person name="Kirsebom L.A."/>
        </authorList>
    </citation>
    <scope>NUCLEOTIDE SEQUENCE</scope>
    <source>
        <strain evidence="2">DSM 44615</strain>
    </source>
</reference>
<gene>
    <name evidence="2" type="ORF">H7I41_03545</name>
</gene>
<dbReference type="InterPro" id="IPR037523">
    <property type="entry name" value="VOC_core"/>
</dbReference>
<dbReference type="Proteomes" id="UP001140293">
    <property type="component" value="Unassembled WGS sequence"/>
</dbReference>
<dbReference type="InterPro" id="IPR004360">
    <property type="entry name" value="Glyas_Fos-R_dOase_dom"/>
</dbReference>
<dbReference type="PANTHER" id="PTHR35006">
    <property type="entry name" value="GLYOXALASE FAMILY PROTEIN (AFU_ORTHOLOGUE AFUA_5G14830)"/>
    <property type="match status" value="1"/>
</dbReference>
<feature type="domain" description="VOC" evidence="1">
    <location>
        <begin position="8"/>
        <end position="133"/>
    </location>
</feature>
<dbReference type="Pfam" id="PF00903">
    <property type="entry name" value="Glyoxalase"/>
    <property type="match status" value="1"/>
</dbReference>
<evidence type="ECO:0000259" key="1">
    <source>
        <dbReference type="PROSITE" id="PS51819"/>
    </source>
</evidence>
<dbReference type="RefSeq" id="WP_264011181.1">
    <property type="nucleotide sequence ID" value="NZ_JACKSJ010000024.1"/>
</dbReference>
<dbReference type="AlphaFoldDB" id="A0A9X2YKT4"/>